<accession>A0ACB6ZI53</accession>
<gene>
    <name evidence="1" type="ORF">BDM02DRAFT_3114842</name>
</gene>
<proteinExistence type="predicted"/>
<sequence>MSSEWLRWEEVTTLNFPGHKLFRSSCPNYFKGKGDKSQNLTPNAVKFLVEKGINTIISFNEKEYDAEEKGRLKKAKIRYLWLPVIDYTAQTMDQLKTALKFHRDTPDAVTLVHCGFGWGRTGVGITALQLAVGNGLRPTRTTWKIKNHIEKPNQFEALDKWVDVVKGGQM</sequence>
<reference evidence="1" key="2">
    <citation type="journal article" date="2020" name="Nat. Commun.">
        <title>Large-scale genome sequencing of mycorrhizal fungi provides insights into the early evolution of symbiotic traits.</title>
        <authorList>
            <person name="Miyauchi S."/>
            <person name="Kiss E."/>
            <person name="Kuo A."/>
            <person name="Drula E."/>
            <person name="Kohler A."/>
            <person name="Sanchez-Garcia M."/>
            <person name="Morin E."/>
            <person name="Andreopoulos B."/>
            <person name="Barry K.W."/>
            <person name="Bonito G."/>
            <person name="Buee M."/>
            <person name="Carver A."/>
            <person name="Chen C."/>
            <person name="Cichocki N."/>
            <person name="Clum A."/>
            <person name="Culley D."/>
            <person name="Crous P.W."/>
            <person name="Fauchery L."/>
            <person name="Girlanda M."/>
            <person name="Hayes R.D."/>
            <person name="Keri Z."/>
            <person name="LaButti K."/>
            <person name="Lipzen A."/>
            <person name="Lombard V."/>
            <person name="Magnuson J."/>
            <person name="Maillard F."/>
            <person name="Murat C."/>
            <person name="Nolan M."/>
            <person name="Ohm R.A."/>
            <person name="Pangilinan J."/>
            <person name="Pereira M.F."/>
            <person name="Perotto S."/>
            <person name="Peter M."/>
            <person name="Pfister S."/>
            <person name="Riley R."/>
            <person name="Sitrit Y."/>
            <person name="Stielow J.B."/>
            <person name="Szollosi G."/>
            <person name="Zifcakova L."/>
            <person name="Stursova M."/>
            <person name="Spatafora J.W."/>
            <person name="Tedersoo L."/>
            <person name="Vaario L.M."/>
            <person name="Yamada A."/>
            <person name="Yan M."/>
            <person name="Wang P."/>
            <person name="Xu J."/>
            <person name="Bruns T."/>
            <person name="Baldrian P."/>
            <person name="Vilgalys R."/>
            <person name="Dunand C."/>
            <person name="Henrissat B."/>
            <person name="Grigoriev I.V."/>
            <person name="Hibbett D."/>
            <person name="Nagy L.G."/>
            <person name="Martin F.M."/>
        </authorList>
    </citation>
    <scope>NUCLEOTIDE SEQUENCE</scope>
    <source>
        <strain evidence="1">P2</strain>
    </source>
</reference>
<organism evidence="1 2">
    <name type="scientific">Thelephora ganbajun</name>
    <name type="common">Ganba fungus</name>
    <dbReference type="NCBI Taxonomy" id="370292"/>
    <lineage>
        <taxon>Eukaryota</taxon>
        <taxon>Fungi</taxon>
        <taxon>Dikarya</taxon>
        <taxon>Basidiomycota</taxon>
        <taxon>Agaricomycotina</taxon>
        <taxon>Agaricomycetes</taxon>
        <taxon>Thelephorales</taxon>
        <taxon>Thelephoraceae</taxon>
        <taxon>Thelephora</taxon>
    </lineage>
</organism>
<evidence type="ECO:0000313" key="2">
    <source>
        <dbReference type="Proteomes" id="UP000886501"/>
    </source>
</evidence>
<name>A0ACB6ZI53_THEGA</name>
<evidence type="ECO:0000313" key="1">
    <source>
        <dbReference type="EMBL" id="KAF9648826.1"/>
    </source>
</evidence>
<protein>
    <submittedName>
        <fullName evidence="1">Uncharacterized protein</fullName>
    </submittedName>
</protein>
<keyword evidence="2" id="KW-1185">Reference proteome</keyword>
<comment type="caution">
    <text evidence="1">The sequence shown here is derived from an EMBL/GenBank/DDBJ whole genome shotgun (WGS) entry which is preliminary data.</text>
</comment>
<dbReference type="Proteomes" id="UP000886501">
    <property type="component" value="Unassembled WGS sequence"/>
</dbReference>
<dbReference type="EMBL" id="MU118007">
    <property type="protein sequence ID" value="KAF9648826.1"/>
    <property type="molecule type" value="Genomic_DNA"/>
</dbReference>
<reference evidence="1" key="1">
    <citation type="submission" date="2019-10" db="EMBL/GenBank/DDBJ databases">
        <authorList>
            <consortium name="DOE Joint Genome Institute"/>
            <person name="Kuo A."/>
            <person name="Miyauchi S."/>
            <person name="Kiss E."/>
            <person name="Drula E."/>
            <person name="Kohler A."/>
            <person name="Sanchez-Garcia M."/>
            <person name="Andreopoulos B."/>
            <person name="Barry K.W."/>
            <person name="Bonito G."/>
            <person name="Buee M."/>
            <person name="Carver A."/>
            <person name="Chen C."/>
            <person name="Cichocki N."/>
            <person name="Clum A."/>
            <person name="Culley D."/>
            <person name="Crous P.W."/>
            <person name="Fauchery L."/>
            <person name="Girlanda M."/>
            <person name="Hayes R."/>
            <person name="Keri Z."/>
            <person name="Labutti K."/>
            <person name="Lipzen A."/>
            <person name="Lombard V."/>
            <person name="Magnuson J."/>
            <person name="Maillard F."/>
            <person name="Morin E."/>
            <person name="Murat C."/>
            <person name="Nolan M."/>
            <person name="Ohm R."/>
            <person name="Pangilinan J."/>
            <person name="Pereira M."/>
            <person name="Perotto S."/>
            <person name="Peter M."/>
            <person name="Riley R."/>
            <person name="Sitrit Y."/>
            <person name="Stielow B."/>
            <person name="Szollosi G."/>
            <person name="Zifcakova L."/>
            <person name="Stursova M."/>
            <person name="Spatafora J.W."/>
            <person name="Tedersoo L."/>
            <person name="Vaario L.-M."/>
            <person name="Yamada A."/>
            <person name="Yan M."/>
            <person name="Wang P."/>
            <person name="Xu J."/>
            <person name="Bruns T."/>
            <person name="Baldrian P."/>
            <person name="Vilgalys R."/>
            <person name="Henrissat B."/>
            <person name="Grigoriev I.V."/>
            <person name="Hibbett D."/>
            <person name="Nagy L.G."/>
            <person name="Martin F.M."/>
        </authorList>
    </citation>
    <scope>NUCLEOTIDE SEQUENCE</scope>
    <source>
        <strain evidence="1">P2</strain>
    </source>
</reference>